<gene>
    <name evidence="2" type="ORF">GGX14DRAFT_544319</name>
</gene>
<dbReference type="AlphaFoldDB" id="A0AAD6YD37"/>
<evidence type="ECO:0000313" key="3">
    <source>
        <dbReference type="Proteomes" id="UP001219525"/>
    </source>
</evidence>
<dbReference type="Proteomes" id="UP001219525">
    <property type="component" value="Unassembled WGS sequence"/>
</dbReference>
<sequence length="318" mass="35457">MLAFFQFVPWDASPGTWGCNDAPGGSRGNGQFDVQPSTSTSSAPTRFPGPRRTQSYPYPTASHLPNVGFSYPGVMFPSAGASPAFGPMPHALSTGLPRREYAEPAPEFPALDQQLDFFSDRLSNSGMPDAPQEDALSAFLRSMLLSFTTETLLSLLVVNMPQNQDILNFPRAPSNAFNQLATWELEGQDLAIMTGHNIRTEYDLQRRNARLLFSVCHAGPRRGTRYRPAIGPEPYRVLFTIKSSILGGIPRFYPFTSDSSTGHYLKPPIFGLANSQIFWRSYQHLVIEVSHRSEPDFFALLYALYKHQNCVRWSIQSP</sequence>
<feature type="region of interest" description="Disordered" evidence="1">
    <location>
        <begin position="16"/>
        <end position="58"/>
    </location>
</feature>
<accession>A0AAD6YD37</accession>
<evidence type="ECO:0000313" key="2">
    <source>
        <dbReference type="EMBL" id="KAJ7203313.1"/>
    </source>
</evidence>
<proteinExistence type="predicted"/>
<feature type="compositionally biased region" description="Polar residues" evidence="1">
    <location>
        <begin position="32"/>
        <end position="44"/>
    </location>
</feature>
<evidence type="ECO:0000256" key="1">
    <source>
        <dbReference type="SAM" id="MobiDB-lite"/>
    </source>
</evidence>
<reference evidence="2" key="1">
    <citation type="submission" date="2023-03" db="EMBL/GenBank/DDBJ databases">
        <title>Massive genome expansion in bonnet fungi (Mycena s.s.) driven by repeated elements and novel gene families across ecological guilds.</title>
        <authorList>
            <consortium name="Lawrence Berkeley National Laboratory"/>
            <person name="Harder C.B."/>
            <person name="Miyauchi S."/>
            <person name="Viragh M."/>
            <person name="Kuo A."/>
            <person name="Thoen E."/>
            <person name="Andreopoulos B."/>
            <person name="Lu D."/>
            <person name="Skrede I."/>
            <person name="Drula E."/>
            <person name="Henrissat B."/>
            <person name="Morin E."/>
            <person name="Kohler A."/>
            <person name="Barry K."/>
            <person name="LaButti K."/>
            <person name="Morin E."/>
            <person name="Salamov A."/>
            <person name="Lipzen A."/>
            <person name="Mereny Z."/>
            <person name="Hegedus B."/>
            <person name="Baldrian P."/>
            <person name="Stursova M."/>
            <person name="Weitz H."/>
            <person name="Taylor A."/>
            <person name="Grigoriev I.V."/>
            <person name="Nagy L.G."/>
            <person name="Martin F."/>
            <person name="Kauserud H."/>
        </authorList>
    </citation>
    <scope>NUCLEOTIDE SEQUENCE</scope>
    <source>
        <strain evidence="2">9144</strain>
    </source>
</reference>
<comment type="caution">
    <text evidence="2">The sequence shown here is derived from an EMBL/GenBank/DDBJ whole genome shotgun (WGS) entry which is preliminary data.</text>
</comment>
<feature type="non-terminal residue" evidence="2">
    <location>
        <position position="318"/>
    </location>
</feature>
<organism evidence="2 3">
    <name type="scientific">Mycena pura</name>
    <dbReference type="NCBI Taxonomy" id="153505"/>
    <lineage>
        <taxon>Eukaryota</taxon>
        <taxon>Fungi</taxon>
        <taxon>Dikarya</taxon>
        <taxon>Basidiomycota</taxon>
        <taxon>Agaricomycotina</taxon>
        <taxon>Agaricomycetes</taxon>
        <taxon>Agaricomycetidae</taxon>
        <taxon>Agaricales</taxon>
        <taxon>Marasmiineae</taxon>
        <taxon>Mycenaceae</taxon>
        <taxon>Mycena</taxon>
    </lineage>
</organism>
<dbReference type="EMBL" id="JARJCW010000051">
    <property type="protein sequence ID" value="KAJ7203313.1"/>
    <property type="molecule type" value="Genomic_DNA"/>
</dbReference>
<protein>
    <submittedName>
        <fullName evidence="2">Uncharacterized protein</fullName>
    </submittedName>
</protein>
<keyword evidence="3" id="KW-1185">Reference proteome</keyword>
<name>A0AAD6YD37_9AGAR</name>